<dbReference type="Pfam" id="PF13360">
    <property type="entry name" value="PQQ_2"/>
    <property type="match status" value="2"/>
</dbReference>
<evidence type="ECO:0000313" key="4">
    <source>
        <dbReference type="Proteomes" id="UP000007882"/>
    </source>
</evidence>
<accession>I0HIW5</accession>
<dbReference type="SUPFAM" id="SSF50998">
    <property type="entry name" value="Quinoprotein alcohol dehydrogenase-like"/>
    <property type="match status" value="1"/>
</dbReference>
<evidence type="ECO:0000259" key="2">
    <source>
        <dbReference type="Pfam" id="PF13360"/>
    </source>
</evidence>
<name>I0HIW5_ACTM4</name>
<feature type="signal peptide" evidence="1">
    <location>
        <begin position="1"/>
        <end position="22"/>
    </location>
</feature>
<dbReference type="STRING" id="512565.AMIS_77320"/>
<dbReference type="PANTHER" id="PTHR34512:SF30">
    <property type="entry name" value="OUTER MEMBRANE PROTEIN ASSEMBLY FACTOR BAMB"/>
    <property type="match status" value="1"/>
</dbReference>
<proteinExistence type="predicted"/>
<dbReference type="InterPro" id="IPR018391">
    <property type="entry name" value="PQQ_b-propeller_rpt"/>
</dbReference>
<dbReference type="InterPro" id="IPR002372">
    <property type="entry name" value="PQQ_rpt_dom"/>
</dbReference>
<feature type="domain" description="Pyrrolo-quinoline quinone repeat" evidence="2">
    <location>
        <begin position="78"/>
        <end position="221"/>
    </location>
</feature>
<dbReference type="Proteomes" id="UP000007882">
    <property type="component" value="Chromosome"/>
</dbReference>
<protein>
    <recommendedName>
        <fullName evidence="2">Pyrrolo-quinoline quinone repeat domain-containing protein</fullName>
    </recommendedName>
</protein>
<dbReference type="AlphaFoldDB" id="I0HIW5"/>
<dbReference type="RefSeq" id="WP_014447835.1">
    <property type="nucleotide sequence ID" value="NC_017093.1"/>
</dbReference>
<sequence>MSSVLVAAVVAALLLPPPSDWAQPGYGPGATYYNPAETTLTTENIGKKWEVSTHGAPDCEIGREPLVYRGSLYTSAPGGVAALDPATGNRRWFTRLVRRGITRMAVADGKLVTLTYTCDGQGSFLTAFSAATGGRLWEVPLGGPAQDMVVDRGVVVVDTRPDYTLSTTGYRLGDGGRLWRLTGTRGDGLLSANGRLLLRTEGNTARAVDVTTGRTIWQTPLNWYAVGSDPAGSRFYVSGTGGALTAVNAADGSVIWRSALPAPGVTADDRRLYVPRYRSVLCLDAATGRKLWSVHLPDAAGQPVRAGNLLFSPSGLGSPLSIVDAVTGRGVHGGMPSDQHYPPTVAGGRLFLTDGDRLRAYF</sequence>
<evidence type="ECO:0000313" key="3">
    <source>
        <dbReference type="EMBL" id="BAL92952.1"/>
    </source>
</evidence>
<dbReference type="OrthoDB" id="3278287at2"/>
<dbReference type="Gene3D" id="2.140.10.10">
    <property type="entry name" value="Quinoprotein alcohol dehydrogenase-like superfamily"/>
    <property type="match status" value="1"/>
</dbReference>
<reference evidence="3 4" key="1">
    <citation type="submission" date="2012-02" db="EMBL/GenBank/DDBJ databases">
        <title>Complete genome sequence of Actinoplanes missouriensis 431 (= NBRC 102363).</title>
        <authorList>
            <person name="Ohnishi Y."/>
            <person name="Ishikawa J."/>
            <person name="Sekine M."/>
            <person name="Hosoyama A."/>
            <person name="Harada T."/>
            <person name="Narita H."/>
            <person name="Hata T."/>
            <person name="Konno Y."/>
            <person name="Tutikane K."/>
            <person name="Fujita N."/>
            <person name="Horinouchi S."/>
            <person name="Hayakawa M."/>
        </authorList>
    </citation>
    <scope>NUCLEOTIDE SEQUENCE [LARGE SCALE GENOMIC DNA]</scope>
    <source>
        <strain evidence="4">ATCC 14538 / DSM 43046 / CBS 188.64 / JCM 3121 / NBRC 102363 / NCIMB 12654 / NRRL B-3342 / UNCC 431</strain>
    </source>
</reference>
<gene>
    <name evidence="3" type="ordered locus">AMIS_77320</name>
</gene>
<dbReference type="PATRIC" id="fig|512565.3.peg.7749"/>
<dbReference type="HOGENOM" id="CLU_062374_0_0_11"/>
<dbReference type="InterPro" id="IPR015943">
    <property type="entry name" value="WD40/YVTN_repeat-like_dom_sf"/>
</dbReference>
<dbReference type="SMART" id="SM00564">
    <property type="entry name" value="PQQ"/>
    <property type="match status" value="5"/>
</dbReference>
<feature type="domain" description="Pyrrolo-quinoline quinone repeat" evidence="2">
    <location>
        <begin position="243"/>
        <end position="343"/>
    </location>
</feature>
<dbReference type="Gene3D" id="2.130.10.10">
    <property type="entry name" value="YVTN repeat-like/Quinoprotein amine dehydrogenase"/>
    <property type="match status" value="1"/>
</dbReference>
<dbReference type="PANTHER" id="PTHR34512">
    <property type="entry name" value="CELL SURFACE PROTEIN"/>
    <property type="match status" value="1"/>
</dbReference>
<keyword evidence="1" id="KW-0732">Signal</keyword>
<organism evidence="3 4">
    <name type="scientific">Actinoplanes missouriensis (strain ATCC 14538 / DSM 43046 / CBS 188.64 / JCM 3121 / NBRC 102363 / NCIMB 12654 / NRRL B-3342 / UNCC 431)</name>
    <dbReference type="NCBI Taxonomy" id="512565"/>
    <lineage>
        <taxon>Bacteria</taxon>
        <taxon>Bacillati</taxon>
        <taxon>Actinomycetota</taxon>
        <taxon>Actinomycetes</taxon>
        <taxon>Micromonosporales</taxon>
        <taxon>Micromonosporaceae</taxon>
        <taxon>Actinoplanes</taxon>
    </lineage>
</organism>
<feature type="chain" id="PRO_5003628136" description="Pyrrolo-quinoline quinone repeat domain-containing protein" evidence="1">
    <location>
        <begin position="23"/>
        <end position="362"/>
    </location>
</feature>
<dbReference type="EMBL" id="AP012319">
    <property type="protein sequence ID" value="BAL92952.1"/>
    <property type="molecule type" value="Genomic_DNA"/>
</dbReference>
<evidence type="ECO:0000256" key="1">
    <source>
        <dbReference type="SAM" id="SignalP"/>
    </source>
</evidence>
<dbReference type="InterPro" id="IPR011047">
    <property type="entry name" value="Quinoprotein_ADH-like_sf"/>
</dbReference>
<keyword evidence="4" id="KW-1185">Reference proteome</keyword>
<dbReference type="eggNOG" id="COG1520">
    <property type="taxonomic scope" value="Bacteria"/>
</dbReference>
<dbReference type="KEGG" id="ams:AMIS_77320"/>